<protein>
    <submittedName>
        <fullName evidence="2">Uncharacterized protein</fullName>
    </submittedName>
</protein>
<feature type="region of interest" description="Disordered" evidence="1">
    <location>
        <begin position="379"/>
        <end position="401"/>
    </location>
</feature>
<organism evidence="2 3">
    <name type="scientific">Polypedilum vanderplanki</name>
    <name type="common">Sleeping chironomid midge</name>
    <dbReference type="NCBI Taxonomy" id="319348"/>
    <lineage>
        <taxon>Eukaryota</taxon>
        <taxon>Metazoa</taxon>
        <taxon>Ecdysozoa</taxon>
        <taxon>Arthropoda</taxon>
        <taxon>Hexapoda</taxon>
        <taxon>Insecta</taxon>
        <taxon>Pterygota</taxon>
        <taxon>Neoptera</taxon>
        <taxon>Endopterygota</taxon>
        <taxon>Diptera</taxon>
        <taxon>Nematocera</taxon>
        <taxon>Chironomoidea</taxon>
        <taxon>Chironomidae</taxon>
        <taxon>Chironominae</taxon>
        <taxon>Polypedilum</taxon>
        <taxon>Polypedilum</taxon>
    </lineage>
</organism>
<name>A0A9J6CRJ7_POLVA</name>
<comment type="caution">
    <text evidence="2">The sequence shown here is derived from an EMBL/GenBank/DDBJ whole genome shotgun (WGS) entry which is preliminary data.</text>
</comment>
<sequence length="463" mass="51931">MTQVASESDFRFLFNMTRLKLDEPSQINCPRSHVGVYSNITTRKPSRISFAPSSLHNIDDINGSLPSLDDPELSLADRLLLASTKANLENSSAQYLVSKSMQIECVRKALPKITKYKGDAKNWLKFKKDVQRYREIGQYDDEVLKLIVFGALEGNAESRVKDLIDNSSLDLIMEVLEVSFGHAPSIISACEDDILKFKIKSELTRSDAVQINTLIQTYMNACSVAGVATLNSNMLANHILRQLNSIHKLLFRQHYKSLRPEARVQIPDLDILLHFFGKFSGRLRAQVHVTSTGQSNNNEPNTSFNVNKKDDYKFIVSDNKTAKFIGYDLALVKSLVKKCLCCNLQGHFTLECQKFKSMTDDQRLALLLAKTLVHNKRNQHTTAPISSAKASNNSATQAQNIAVPSTTQVESNFPVFTRQMHNIFVSSSRTVKMFKHIAYGPRLGATIYSIGDSASEITLMRDD</sequence>
<dbReference type="Proteomes" id="UP001107558">
    <property type="component" value="Chromosome 1"/>
</dbReference>
<proteinExistence type="predicted"/>
<evidence type="ECO:0000313" key="2">
    <source>
        <dbReference type="EMBL" id="KAG5684653.1"/>
    </source>
</evidence>
<dbReference type="AlphaFoldDB" id="A0A9J6CRJ7"/>
<gene>
    <name evidence="2" type="ORF">PVAND_013871</name>
</gene>
<evidence type="ECO:0000256" key="1">
    <source>
        <dbReference type="SAM" id="MobiDB-lite"/>
    </source>
</evidence>
<feature type="compositionally biased region" description="Polar residues" evidence="1">
    <location>
        <begin position="380"/>
        <end position="401"/>
    </location>
</feature>
<keyword evidence="3" id="KW-1185">Reference proteome</keyword>
<dbReference type="EMBL" id="JADBJN010000001">
    <property type="protein sequence ID" value="KAG5684653.1"/>
    <property type="molecule type" value="Genomic_DNA"/>
</dbReference>
<accession>A0A9J6CRJ7</accession>
<reference evidence="2" key="1">
    <citation type="submission" date="2021-03" db="EMBL/GenBank/DDBJ databases">
        <title>Chromosome level genome of the anhydrobiotic midge Polypedilum vanderplanki.</title>
        <authorList>
            <person name="Yoshida Y."/>
            <person name="Kikawada T."/>
            <person name="Gusev O."/>
        </authorList>
    </citation>
    <scope>NUCLEOTIDE SEQUENCE</scope>
    <source>
        <strain evidence="2">NIAS01</strain>
        <tissue evidence="2">Whole body or cell culture</tissue>
    </source>
</reference>
<evidence type="ECO:0000313" key="3">
    <source>
        <dbReference type="Proteomes" id="UP001107558"/>
    </source>
</evidence>